<feature type="compositionally biased region" description="Basic and acidic residues" evidence="1">
    <location>
        <begin position="1307"/>
        <end position="1326"/>
    </location>
</feature>
<feature type="region of interest" description="Disordered" evidence="1">
    <location>
        <begin position="333"/>
        <end position="369"/>
    </location>
</feature>
<accession>A0ABX6JTZ1</accession>
<evidence type="ECO:0000259" key="2">
    <source>
        <dbReference type="Pfam" id="PF18821"/>
    </source>
</evidence>
<keyword evidence="3" id="KW-0614">Plasmid</keyword>
<feature type="region of interest" description="Disordered" evidence="1">
    <location>
        <begin position="1303"/>
        <end position="1351"/>
    </location>
</feature>
<feature type="compositionally biased region" description="Polar residues" evidence="1">
    <location>
        <begin position="346"/>
        <end position="369"/>
    </location>
</feature>
<sequence length="1351" mass="155158">MLSRIGGGNSGIVYYLETGQKQGRELGRDDLDYRLCLDGNIEQLDHIIDSIPDKGQERYLHISLSFHENQVNEETLKAVCDEYKTLLMNAYDKDEYCFYAEAHIPKVKNVIDEKTGLLIERKPHIHIVIPEKNLMTGNKLLPTGKVTLNIDKFDIIQEHINNKFNLASPKDGIRVSDQNHANVLSRMKGDLFNEAKSDFKNVLISDIEKLNIKTEKDFLSHLSQVGEVKIYNQGKANQYYGVKLPNETKFTRLKSPLFSKQFIETRTIPLIKPTPKQIEKDLSEWCNKTSHEIKHIHPAGEKLRKTYAKLNDNDKADMLLTLRNQYNERYNIERESRENIHGQLQRRGNSQRSLTYHTQRTQSRSAPQRLSSLQERNLVYELRGYGQRTAQQSDTVLPFNERSAIKNEQGGQYHRRGMRRTSNSGGRRRITNPIQQSLMKLENKSSESDLLLMREIRKTINPERFLSYCASKYNIDPALHKVSFSKDNSPRFAVGKLNLNASDFLTKHLGLSWEDAKIDLLTINESQQKNEPFLSVLSRTPLNREEAKERTLSRESAKKTLNIFYRDEKKALEFEYRQELKMLFSIKNIQKKEVERGFLMFNHLKDIEILNKITQEKRSVVNAIHNHWNPNDVEQKILLNKMLTERGIYMTNKIMNADTDFSFEKTVARKKQFNEFEEQVQNGKKLTDLVAHKKDKEVEYLDQKTKQVVFKDTGSHIEAKNTISKNEAAMMLEYAQKKYGGSLRLSGSEAFKETLALAAAEKGMNIILTPEKYHEMMLKEVERLKETQQQNTNAPKEQENNTIKQNSDALAKPEKAPSVETPQENVTERASTTPEPKNDNSLADMASKDIQAYEQHKITSYEVMFKSQYSPEYATALKSLNVNPDTMKDIELMGKHGHLPEQARIEIENKVKSMDFAVSKSDLEAMAAQDLKAIQNNKVSAYEIQLKVESNPEYAQALSKVAPNDQFMKEIETMAKYSPMPEATKQSVEAKLKEQGFDIQVKPEKEPSVETPQENVTERASTTPEPKNDSSLTDMASKDIQAYEQHKITSYEVMFKSQYSPEYATALKSLNVNPDTMKDIELMGKHGHLPEQARIDIENKVKSMDFAVSKSDLETMATQDLNAIQNNKVSAYEIQLKVESNPEYAQALSKVAPNDQFMKEIETMAKYSPMPEATKQSVEAKLKEQGFDIQTKSEQQKQSTPTIDGKEFNKLIVVPVNKNDGFESHTEFKVAFKHDDKMVTQLKDITESDLNRMGIDPKNIDMRKVEPVSININKLANTQVESPLKHAEKQLYTHIDHMKSKSWSRSEFNELKEQRGKLEANVDKAKAQHAPEQTQQNDHKKAQEQNKGQSM</sequence>
<proteinExistence type="predicted"/>
<feature type="compositionally biased region" description="Polar residues" evidence="1">
    <location>
        <begin position="820"/>
        <end position="841"/>
    </location>
</feature>
<geneLocation type="plasmid" evidence="4">
    <name>pzf1-cfr</name>
</geneLocation>
<feature type="domain" description="Large polyvalent protein-associated" evidence="2">
    <location>
        <begin position="694"/>
        <end position="773"/>
    </location>
</feature>
<dbReference type="EMBL" id="CP047341">
    <property type="protein sequence ID" value="QIF92362.1"/>
    <property type="molecule type" value="Genomic_DNA"/>
</dbReference>
<feature type="region of interest" description="Disordered" evidence="1">
    <location>
        <begin position="998"/>
        <end position="1033"/>
    </location>
</feature>
<evidence type="ECO:0000256" key="1">
    <source>
        <dbReference type="SAM" id="MobiDB-lite"/>
    </source>
</evidence>
<dbReference type="Pfam" id="PF18821">
    <property type="entry name" value="LPD7"/>
    <property type="match status" value="1"/>
</dbReference>
<feature type="region of interest" description="Disordered" evidence="1">
    <location>
        <begin position="409"/>
        <end position="429"/>
    </location>
</feature>
<evidence type="ECO:0000313" key="3">
    <source>
        <dbReference type="EMBL" id="QIF92362.1"/>
    </source>
</evidence>
<organism evidence="3 4">
    <name type="scientific">Proteus terrae subsp. cibarius</name>
    <dbReference type="NCBI Taxonomy" id="626774"/>
    <lineage>
        <taxon>Bacteria</taxon>
        <taxon>Pseudomonadati</taxon>
        <taxon>Pseudomonadota</taxon>
        <taxon>Gammaproteobacteria</taxon>
        <taxon>Enterobacterales</taxon>
        <taxon>Morganellaceae</taxon>
        <taxon>Proteus</taxon>
    </lineage>
</organism>
<feature type="compositionally biased region" description="Basic and acidic residues" evidence="1">
    <location>
        <begin position="998"/>
        <end position="1008"/>
    </location>
</feature>
<feature type="region of interest" description="Disordered" evidence="1">
    <location>
        <begin position="785"/>
        <end position="842"/>
    </location>
</feature>
<evidence type="ECO:0000313" key="4">
    <source>
        <dbReference type="Proteomes" id="UP000501338"/>
    </source>
</evidence>
<reference evidence="3 4" key="1">
    <citation type="submission" date="2020-01" db="EMBL/GenBank/DDBJ databases">
        <title>The genomic epidemiology of tigecycline resistance gene tet(X) variants in a swine farm in China.</title>
        <authorList>
            <person name="Peng K."/>
            <person name="Li R."/>
        </authorList>
    </citation>
    <scope>NUCLEOTIDE SEQUENCE [LARGE SCALE GENOMIC DNA]</scope>
    <source>
        <strain evidence="3 4">ZF1</strain>
        <plasmid evidence="4">pzf1-cfr</plasmid>
    </source>
</reference>
<feature type="compositionally biased region" description="Polar residues" evidence="1">
    <location>
        <begin position="787"/>
        <end position="808"/>
    </location>
</feature>
<dbReference type="Proteomes" id="UP000501338">
    <property type="component" value="Plasmid pZF1-cfr"/>
</dbReference>
<gene>
    <name evidence="3" type="ORF">GTH23_19850</name>
</gene>
<dbReference type="RefSeq" id="WP_156734524.1">
    <property type="nucleotide sequence ID" value="NZ_CP045009.1"/>
</dbReference>
<keyword evidence="4" id="KW-1185">Reference proteome</keyword>
<feature type="compositionally biased region" description="Polar residues" evidence="1">
    <location>
        <begin position="1010"/>
        <end position="1033"/>
    </location>
</feature>
<protein>
    <recommendedName>
        <fullName evidence="2">Large polyvalent protein-associated domain-containing protein</fullName>
    </recommendedName>
</protein>
<dbReference type="InterPro" id="IPR040677">
    <property type="entry name" value="LPD7"/>
</dbReference>
<name>A0ABX6JTZ1_9GAMM</name>